<dbReference type="Proteomes" id="UP000541421">
    <property type="component" value="Unassembled WGS sequence"/>
</dbReference>
<accession>A0A7Y4P5G1</accession>
<dbReference type="GO" id="GO:0042254">
    <property type="term" value="P:ribosome biogenesis"/>
    <property type="evidence" value="ECO:0007669"/>
    <property type="project" value="UniProtKB-KW"/>
</dbReference>
<proteinExistence type="inferred from homology"/>
<dbReference type="InterPro" id="IPR039255">
    <property type="entry name" value="YceD_bac"/>
</dbReference>
<keyword evidence="4" id="KW-0690">Ribosome biogenesis</keyword>
<evidence type="ECO:0000256" key="1">
    <source>
        <dbReference type="ARBA" id="ARBA00002868"/>
    </source>
</evidence>
<dbReference type="EMBL" id="JABGBO010000006">
    <property type="protein sequence ID" value="NOL49768.1"/>
    <property type="molecule type" value="Genomic_DNA"/>
</dbReference>
<evidence type="ECO:0000256" key="3">
    <source>
        <dbReference type="ARBA" id="ARBA00015716"/>
    </source>
</evidence>
<gene>
    <name evidence="6" type="ORF">HKX40_06420</name>
</gene>
<dbReference type="AlphaFoldDB" id="A0A7Y4P5G1"/>
<dbReference type="PANTHER" id="PTHR38099:SF1">
    <property type="entry name" value="LARGE RIBOSOMAL RNA SUBUNIT ACCUMULATION PROTEIN YCED"/>
    <property type="match status" value="1"/>
</dbReference>
<dbReference type="GO" id="GO:0005829">
    <property type="term" value="C:cytosol"/>
    <property type="evidence" value="ECO:0007669"/>
    <property type="project" value="TreeGrafter"/>
</dbReference>
<name>A0A7Y4P5G1_9BURK</name>
<evidence type="ECO:0000256" key="5">
    <source>
        <dbReference type="ARBA" id="ARBA00031841"/>
    </source>
</evidence>
<protein>
    <recommendedName>
        <fullName evidence="3">Large ribosomal RNA subunit accumulation protein YceD</fullName>
    </recommendedName>
    <alternativeName>
        <fullName evidence="5">23S rRNA accumulation protein YceD</fullName>
    </alternativeName>
</protein>
<evidence type="ECO:0000256" key="4">
    <source>
        <dbReference type="ARBA" id="ARBA00022517"/>
    </source>
</evidence>
<evidence type="ECO:0000313" key="7">
    <source>
        <dbReference type="Proteomes" id="UP000541421"/>
    </source>
</evidence>
<comment type="similarity">
    <text evidence="2">Belongs to the DUF177 domain family.</text>
</comment>
<keyword evidence="7" id="KW-1185">Reference proteome</keyword>
<organism evidence="6 7">
    <name type="scientific">Pelistega europaea</name>
    <dbReference type="NCBI Taxonomy" id="106147"/>
    <lineage>
        <taxon>Bacteria</taxon>
        <taxon>Pseudomonadati</taxon>
        <taxon>Pseudomonadota</taxon>
        <taxon>Betaproteobacteria</taxon>
        <taxon>Burkholderiales</taxon>
        <taxon>Alcaligenaceae</taxon>
        <taxon>Pelistega</taxon>
    </lineage>
</organism>
<sequence>MGKYIDLMDVVRLSQTLEGKEPIGSFTRLMEDLPEQTVAGEVLWSLQGHQKTHGPALVTLHVQANPQLQCQRCMGLFHYPVDTDVELEVVTSLKALDADVSESGEIDNDAYDKILANKPVDILELVEDELILSLPYIPKHEECEDLVELPEDNLEKKPSPFAILEKLKH</sequence>
<dbReference type="RefSeq" id="WP_171588751.1">
    <property type="nucleotide sequence ID" value="NZ_JABGBO010000006.1"/>
</dbReference>
<comment type="function">
    <text evidence="1">Plays a role in synthesis, processing and/or stability of 23S rRNA.</text>
</comment>
<evidence type="ECO:0000313" key="6">
    <source>
        <dbReference type="EMBL" id="NOL49768.1"/>
    </source>
</evidence>
<dbReference type="InterPro" id="IPR003772">
    <property type="entry name" value="YceD"/>
</dbReference>
<reference evidence="6 7" key="1">
    <citation type="submission" date="2020-05" db="EMBL/GenBank/DDBJ databases">
        <authorList>
            <person name="Niu N."/>
        </authorList>
    </citation>
    <scope>NUCLEOTIDE SEQUENCE [LARGE SCALE GENOMIC DNA]</scope>
    <source>
        <strain evidence="6 7">LMG10982</strain>
    </source>
</reference>
<evidence type="ECO:0000256" key="2">
    <source>
        <dbReference type="ARBA" id="ARBA00010740"/>
    </source>
</evidence>
<dbReference type="PANTHER" id="PTHR38099">
    <property type="entry name" value="LARGE RIBOSOMAL RNA SUBUNIT ACCUMULATION PROTEIN YCED"/>
    <property type="match status" value="1"/>
</dbReference>
<dbReference type="Pfam" id="PF02620">
    <property type="entry name" value="YceD"/>
    <property type="match status" value="1"/>
</dbReference>
<comment type="caution">
    <text evidence="6">The sequence shown here is derived from an EMBL/GenBank/DDBJ whole genome shotgun (WGS) entry which is preliminary data.</text>
</comment>